<sequence>MGLTDIRYVKDLQSNLRATFDTPQGKEVMRFLEVSCGWYESIFDPVNRDMILLNAGKREVLATIKTLLEQPAETIVAIAKEKENA</sequence>
<feature type="domain" description="Bbp19-like phage" evidence="1">
    <location>
        <begin position="17"/>
        <end position="68"/>
    </location>
</feature>
<proteinExistence type="predicted"/>
<dbReference type="EMBL" id="MT144747">
    <property type="protein sequence ID" value="QJH98676.1"/>
    <property type="molecule type" value="Genomic_DNA"/>
</dbReference>
<evidence type="ECO:0000313" key="2">
    <source>
        <dbReference type="EMBL" id="QJH98676.1"/>
    </source>
</evidence>
<name>A0A6M3XLM2_9ZZZZ</name>
<evidence type="ECO:0000259" key="1">
    <source>
        <dbReference type="Pfam" id="PF25181"/>
    </source>
</evidence>
<accession>A0A6M3XLM2</accession>
<dbReference type="AlphaFoldDB" id="A0A6M3XLM2"/>
<gene>
    <name evidence="2" type="ORF">TM448B01363_0008</name>
</gene>
<reference evidence="2" key="1">
    <citation type="submission" date="2020-03" db="EMBL/GenBank/DDBJ databases">
        <title>The deep terrestrial virosphere.</title>
        <authorList>
            <person name="Holmfeldt K."/>
            <person name="Nilsson E."/>
            <person name="Simone D."/>
            <person name="Lopez-Fernandez M."/>
            <person name="Wu X."/>
            <person name="de Brujin I."/>
            <person name="Lundin D."/>
            <person name="Andersson A."/>
            <person name="Bertilsson S."/>
            <person name="Dopson M."/>
        </authorList>
    </citation>
    <scope>NUCLEOTIDE SEQUENCE</scope>
    <source>
        <strain evidence="2">TM448B01363</strain>
    </source>
</reference>
<dbReference type="Pfam" id="PF25181">
    <property type="entry name" value="Phage_Bbp19"/>
    <property type="match status" value="1"/>
</dbReference>
<protein>
    <recommendedName>
        <fullName evidence="1">Bbp19-like phage domain-containing protein</fullName>
    </recommendedName>
</protein>
<dbReference type="InterPro" id="IPR057447">
    <property type="entry name" value="Bbp19-like_phage"/>
</dbReference>
<organism evidence="2">
    <name type="scientific">viral metagenome</name>
    <dbReference type="NCBI Taxonomy" id="1070528"/>
    <lineage>
        <taxon>unclassified sequences</taxon>
        <taxon>metagenomes</taxon>
        <taxon>organismal metagenomes</taxon>
    </lineage>
</organism>